<evidence type="ECO:0000313" key="12">
    <source>
        <dbReference type="Proteomes" id="UP000181956"/>
    </source>
</evidence>
<dbReference type="GO" id="GO:0016757">
    <property type="term" value="F:glycosyltransferase activity"/>
    <property type="evidence" value="ECO:0007669"/>
    <property type="project" value="UniProtKB-KW"/>
</dbReference>
<evidence type="ECO:0000256" key="7">
    <source>
        <dbReference type="ARBA" id="ARBA00037904"/>
    </source>
</evidence>
<dbReference type="Gene3D" id="3.90.550.10">
    <property type="entry name" value="Spore Coat Polysaccharide Biosynthesis Protein SpsA, Chain A"/>
    <property type="match status" value="1"/>
</dbReference>
<evidence type="ECO:0000256" key="4">
    <source>
        <dbReference type="ARBA" id="ARBA00022679"/>
    </source>
</evidence>
<evidence type="ECO:0000256" key="9">
    <source>
        <dbReference type="ARBA" id="ARBA00040345"/>
    </source>
</evidence>
<dbReference type="PANTHER" id="PTHR43646:SF2">
    <property type="entry name" value="GLYCOSYLTRANSFERASE 2-LIKE DOMAIN-CONTAINING PROTEIN"/>
    <property type="match status" value="1"/>
</dbReference>
<evidence type="ECO:0000259" key="10">
    <source>
        <dbReference type="Pfam" id="PF00535"/>
    </source>
</evidence>
<evidence type="ECO:0000256" key="8">
    <source>
        <dbReference type="ARBA" id="ARBA00038120"/>
    </source>
</evidence>
<dbReference type="GO" id="GO:0005886">
    <property type="term" value="C:plasma membrane"/>
    <property type="evidence" value="ECO:0007669"/>
    <property type="project" value="UniProtKB-SubCell"/>
</dbReference>
<dbReference type="InterPro" id="IPR029044">
    <property type="entry name" value="Nucleotide-diphossugar_trans"/>
</dbReference>
<dbReference type="EMBL" id="LT629742">
    <property type="protein sequence ID" value="SDS07655.1"/>
    <property type="molecule type" value="Genomic_DNA"/>
</dbReference>
<feature type="domain" description="Glycosyltransferase 2-like" evidence="10">
    <location>
        <begin position="7"/>
        <end position="130"/>
    </location>
</feature>
<comment type="subcellular location">
    <subcellularLocation>
        <location evidence="1">Cell membrane</location>
    </subcellularLocation>
</comment>
<sequence>MTAHRGSIIIAAHNEQAVIGRTLQALEQFAAAADVEVFVVCNGCTDQTAAISRGFAFAHVIELDVASKTAALREGDRLAQTGPRIYLDADVVLSSRAARAVFDALAGETLAGRPPHHFDTSRASWPVRRWYWVRARLPSIAGALWGAGCYALSTNGRARFGEFPEIVSDDLFIDALFAREEIAIVSTDPVIVTTPRRTADLVRILQRSYRTQTEVARPGLAVSEGQRGQLNDLRRLLRQQPLRLVDVGVYLTIVSYSRLRAKTARGSAWERDSSSRETL</sequence>
<evidence type="ECO:0000256" key="3">
    <source>
        <dbReference type="ARBA" id="ARBA00022676"/>
    </source>
</evidence>
<dbReference type="SUPFAM" id="SSF53448">
    <property type="entry name" value="Nucleotide-diphospho-sugar transferases"/>
    <property type="match status" value="1"/>
</dbReference>
<dbReference type="Pfam" id="PF00535">
    <property type="entry name" value="Glycos_transf_2"/>
    <property type="match status" value="1"/>
</dbReference>
<comment type="pathway">
    <text evidence="7">Carotenoid biosynthesis; staphyloxanthin biosynthesis; staphyloxanthin from farnesyl diphosphate: step 4/5.</text>
</comment>
<keyword evidence="3" id="KW-0328">Glycosyltransferase</keyword>
<accession>A0A1H1P9H7</accession>
<keyword evidence="5" id="KW-0472">Membrane</keyword>
<dbReference type="STRING" id="412690.SAMN04489834_0814"/>
<protein>
    <recommendedName>
        <fullName evidence="9">4,4'-diaponeurosporenoate glycosyltransferase</fullName>
    </recommendedName>
</protein>
<comment type="function">
    <text evidence="6">Catalyzes the glycosylation of 4,4'-diaponeurosporenoate, i.e. the esterification of glucose at the C1'' position with the carboxyl group of 4,4'-diaponeurosporenic acid, to form glycosyl-4,4'-diaponeurosporenoate. This is a step in the biosynthesis of staphyloxanthin, an orange pigment present in most staphylococci strains.</text>
</comment>
<dbReference type="Proteomes" id="UP000181956">
    <property type="component" value="Chromosome I"/>
</dbReference>
<gene>
    <name evidence="11" type="ORF">SAMN04489834_0814</name>
</gene>
<keyword evidence="4 11" id="KW-0808">Transferase</keyword>
<comment type="similarity">
    <text evidence="8">Belongs to the glycosyltransferase 2 family. CrtQ subfamily.</text>
</comment>
<evidence type="ECO:0000256" key="2">
    <source>
        <dbReference type="ARBA" id="ARBA00022475"/>
    </source>
</evidence>
<evidence type="ECO:0000256" key="5">
    <source>
        <dbReference type="ARBA" id="ARBA00023136"/>
    </source>
</evidence>
<dbReference type="AlphaFoldDB" id="A0A1H1P9H7"/>
<dbReference type="OrthoDB" id="9777873at2"/>
<evidence type="ECO:0000256" key="1">
    <source>
        <dbReference type="ARBA" id="ARBA00004236"/>
    </source>
</evidence>
<keyword evidence="12" id="KW-1185">Reference proteome</keyword>
<name>A0A1H1P9H7_9MICO</name>
<evidence type="ECO:0000256" key="6">
    <source>
        <dbReference type="ARBA" id="ARBA00037281"/>
    </source>
</evidence>
<proteinExistence type="inferred from homology"/>
<evidence type="ECO:0000313" key="11">
    <source>
        <dbReference type="EMBL" id="SDS07655.1"/>
    </source>
</evidence>
<keyword evidence="2" id="KW-1003">Cell membrane</keyword>
<dbReference type="InterPro" id="IPR001173">
    <property type="entry name" value="Glyco_trans_2-like"/>
</dbReference>
<organism evidence="11 12">
    <name type="scientific">Microterricola viridarii</name>
    <dbReference type="NCBI Taxonomy" id="412690"/>
    <lineage>
        <taxon>Bacteria</taxon>
        <taxon>Bacillati</taxon>
        <taxon>Actinomycetota</taxon>
        <taxon>Actinomycetes</taxon>
        <taxon>Micrococcales</taxon>
        <taxon>Microbacteriaceae</taxon>
        <taxon>Microterricola</taxon>
    </lineage>
</organism>
<reference evidence="12" key="1">
    <citation type="submission" date="2016-10" db="EMBL/GenBank/DDBJ databases">
        <authorList>
            <person name="Varghese N."/>
            <person name="Submissions S."/>
        </authorList>
    </citation>
    <scope>NUCLEOTIDE SEQUENCE [LARGE SCALE GENOMIC DNA]</scope>
    <source>
        <strain evidence="12">DSM 21772</strain>
    </source>
</reference>
<dbReference type="PANTHER" id="PTHR43646">
    <property type="entry name" value="GLYCOSYLTRANSFERASE"/>
    <property type="match status" value="1"/>
</dbReference>
<dbReference type="RefSeq" id="WP_083362917.1">
    <property type="nucleotide sequence ID" value="NZ_LT629742.1"/>
</dbReference>